<dbReference type="SUPFAM" id="SSF54171">
    <property type="entry name" value="DNA-binding domain"/>
    <property type="match status" value="1"/>
</dbReference>
<dbReference type="PROSITE" id="PS51032">
    <property type="entry name" value="AP2_ERF"/>
    <property type="match status" value="1"/>
</dbReference>
<dbReference type="InterPro" id="IPR036955">
    <property type="entry name" value="AP2/ERF_dom_sf"/>
</dbReference>
<keyword evidence="11" id="KW-1185">Reference proteome</keyword>
<protein>
    <recommendedName>
        <fullName evidence="9">AP2/ERF domain-containing protein</fullName>
    </recommendedName>
</protein>
<evidence type="ECO:0000313" key="10">
    <source>
        <dbReference type="EMBL" id="WOH12971.1"/>
    </source>
</evidence>
<keyword evidence="6" id="KW-0804">Transcription</keyword>
<dbReference type="InterPro" id="IPR001471">
    <property type="entry name" value="AP2/ERF_dom"/>
</dbReference>
<dbReference type="KEGG" id="dcr:108199100"/>
<dbReference type="Pfam" id="PF00847">
    <property type="entry name" value="AP2"/>
    <property type="match status" value="1"/>
</dbReference>
<feature type="domain" description="AP2/ERF" evidence="9">
    <location>
        <begin position="47"/>
        <end position="104"/>
    </location>
</feature>
<organism evidence="10 11">
    <name type="scientific">Daucus carota subsp. sativus</name>
    <name type="common">Carrot</name>
    <dbReference type="NCBI Taxonomy" id="79200"/>
    <lineage>
        <taxon>Eukaryota</taxon>
        <taxon>Viridiplantae</taxon>
        <taxon>Streptophyta</taxon>
        <taxon>Embryophyta</taxon>
        <taxon>Tracheophyta</taxon>
        <taxon>Spermatophyta</taxon>
        <taxon>Magnoliopsida</taxon>
        <taxon>eudicotyledons</taxon>
        <taxon>Gunneridae</taxon>
        <taxon>Pentapetalae</taxon>
        <taxon>asterids</taxon>
        <taxon>campanulids</taxon>
        <taxon>Apiales</taxon>
        <taxon>Apiaceae</taxon>
        <taxon>Apioideae</taxon>
        <taxon>Scandiceae</taxon>
        <taxon>Daucinae</taxon>
        <taxon>Daucus</taxon>
        <taxon>Daucus sect. Daucus</taxon>
    </lineage>
</organism>
<evidence type="ECO:0000259" key="9">
    <source>
        <dbReference type="PROSITE" id="PS51032"/>
    </source>
</evidence>
<evidence type="ECO:0000313" key="11">
    <source>
        <dbReference type="Proteomes" id="UP000077755"/>
    </source>
</evidence>
<gene>
    <name evidence="10" type="ORF">DCAR_0832480</name>
</gene>
<dbReference type="Gene3D" id="3.30.730.10">
    <property type="entry name" value="AP2/ERF domain"/>
    <property type="match status" value="1"/>
</dbReference>
<keyword evidence="5" id="KW-0238">DNA-binding</keyword>
<evidence type="ECO:0000256" key="2">
    <source>
        <dbReference type="ARBA" id="ARBA00022745"/>
    </source>
</evidence>
<dbReference type="GO" id="GO:0003700">
    <property type="term" value="F:DNA-binding transcription factor activity"/>
    <property type="evidence" value="ECO:0007669"/>
    <property type="project" value="InterPro"/>
</dbReference>
<accession>A0AAF0XRL1</accession>
<dbReference type="GO" id="GO:0006952">
    <property type="term" value="P:defense response"/>
    <property type="evidence" value="ECO:0007669"/>
    <property type="project" value="UniProtKB-KW"/>
</dbReference>
<dbReference type="PANTHER" id="PTHR31677">
    <property type="entry name" value="AP2 DOMAIN CLASS TRANSCRIPTION FACTOR"/>
    <property type="match status" value="1"/>
</dbReference>
<proteinExistence type="predicted"/>
<feature type="compositionally biased region" description="Polar residues" evidence="8">
    <location>
        <begin position="1"/>
        <end position="15"/>
    </location>
</feature>
<dbReference type="EMBL" id="CP093350">
    <property type="protein sequence ID" value="WOH12971.1"/>
    <property type="molecule type" value="Genomic_DNA"/>
</dbReference>
<evidence type="ECO:0000256" key="3">
    <source>
        <dbReference type="ARBA" id="ARBA00022821"/>
    </source>
</evidence>
<dbReference type="InterPro" id="IPR016177">
    <property type="entry name" value="DNA-bd_dom_sf"/>
</dbReference>
<keyword evidence="4" id="KW-0805">Transcription regulation</keyword>
<comment type="subcellular location">
    <subcellularLocation>
        <location evidence="1">Nucleus</location>
    </subcellularLocation>
</comment>
<dbReference type="AlphaFoldDB" id="A0AAF0XRL1"/>
<name>A0AAF0XRL1_DAUCS</name>
<keyword evidence="7" id="KW-0539">Nucleus</keyword>
<dbReference type="PANTHER" id="PTHR31677:SF49">
    <property type="entry name" value="ETHYLENE-RESPONSIVE TRANSCRIPTION FACTOR ERF086"/>
    <property type="match status" value="1"/>
</dbReference>
<dbReference type="GO" id="GO:0003677">
    <property type="term" value="F:DNA binding"/>
    <property type="evidence" value="ECO:0007669"/>
    <property type="project" value="UniProtKB-KW"/>
</dbReference>
<reference evidence="10" key="1">
    <citation type="journal article" date="2016" name="Nat. Genet.">
        <title>A high-quality carrot genome assembly provides new insights into carotenoid accumulation and asterid genome evolution.</title>
        <authorList>
            <person name="Iorizzo M."/>
            <person name="Ellison S."/>
            <person name="Senalik D."/>
            <person name="Zeng P."/>
            <person name="Satapoomin P."/>
            <person name="Huang J."/>
            <person name="Bowman M."/>
            <person name="Iovene M."/>
            <person name="Sanseverino W."/>
            <person name="Cavagnaro P."/>
            <person name="Yildiz M."/>
            <person name="Macko-Podgorni A."/>
            <person name="Moranska E."/>
            <person name="Grzebelus E."/>
            <person name="Grzebelus D."/>
            <person name="Ashrafi H."/>
            <person name="Zheng Z."/>
            <person name="Cheng S."/>
            <person name="Spooner D."/>
            <person name="Van Deynze A."/>
            <person name="Simon P."/>
        </authorList>
    </citation>
    <scope>NUCLEOTIDE SEQUENCE</scope>
    <source>
        <tissue evidence="10">Leaf</tissue>
    </source>
</reference>
<keyword evidence="3" id="KW-0611">Plant defense</keyword>
<evidence type="ECO:0000256" key="5">
    <source>
        <dbReference type="ARBA" id="ARBA00023125"/>
    </source>
</evidence>
<feature type="region of interest" description="Disordered" evidence="8">
    <location>
        <begin position="1"/>
        <end position="44"/>
    </location>
</feature>
<dbReference type="FunFam" id="3.30.730.10:FF:000001">
    <property type="entry name" value="Ethylene-responsive transcription factor 2"/>
    <property type="match status" value="1"/>
</dbReference>
<dbReference type="CDD" id="cd00018">
    <property type="entry name" value="AP2"/>
    <property type="match status" value="1"/>
</dbReference>
<evidence type="ECO:0000256" key="8">
    <source>
        <dbReference type="SAM" id="MobiDB-lite"/>
    </source>
</evidence>
<sequence length="354" mass="38837">MSTPSKFNSPDSSTMPIPMGFSILQRNTSPPQLTERRGRRKQAEPGRFLGVRRRPWGRYAAEIRDPTTKERHWLGTFDTAQEAALAYDRAALSMKGTQARTNFIYSENTTFHSLLSPLDVQTLFQPSSHFLTTTQTKLPTTQITSSCQVFSTAKTTPVQSDTSSSQSSYGSSPTDNFFFSSDHSSNSGYLECIVPDNYLNPPSNNNAAKKDESFCTAATRANTNNFLESIPSQLCDGNAFSAIDAVSVATMASNPGDVSNMNNIPYCYHEISNNGYWQGDQKPWEMNSYEAEAMINNPLLVEDACMGHLYPVITDNLSYGSYESMASLNSSSTSCASLLPAFGDNVVGLGYSPF</sequence>
<evidence type="ECO:0000256" key="1">
    <source>
        <dbReference type="ARBA" id="ARBA00004123"/>
    </source>
</evidence>
<dbReference type="SMART" id="SM00380">
    <property type="entry name" value="AP2"/>
    <property type="match status" value="1"/>
</dbReference>
<keyword evidence="2" id="KW-0936">Ethylene signaling pathway</keyword>
<evidence type="ECO:0000256" key="6">
    <source>
        <dbReference type="ARBA" id="ARBA00023163"/>
    </source>
</evidence>
<evidence type="ECO:0000256" key="4">
    <source>
        <dbReference type="ARBA" id="ARBA00023015"/>
    </source>
</evidence>
<dbReference type="Proteomes" id="UP000077755">
    <property type="component" value="Chromosome 8"/>
</dbReference>
<dbReference type="GO" id="GO:0009873">
    <property type="term" value="P:ethylene-activated signaling pathway"/>
    <property type="evidence" value="ECO:0007669"/>
    <property type="project" value="UniProtKB-KW"/>
</dbReference>
<dbReference type="GO" id="GO:0005634">
    <property type="term" value="C:nucleus"/>
    <property type="evidence" value="ECO:0007669"/>
    <property type="project" value="UniProtKB-SubCell"/>
</dbReference>
<evidence type="ECO:0000256" key="7">
    <source>
        <dbReference type="ARBA" id="ARBA00023242"/>
    </source>
</evidence>
<reference evidence="10" key="2">
    <citation type="submission" date="2022-03" db="EMBL/GenBank/DDBJ databases">
        <title>Draft title - Genomic analysis of global carrot germplasm unveils the trajectory of domestication and the origin of high carotenoid orange carrot.</title>
        <authorList>
            <person name="Iorizzo M."/>
            <person name="Ellison S."/>
            <person name="Senalik D."/>
            <person name="Macko-Podgorni A."/>
            <person name="Grzebelus D."/>
            <person name="Bostan H."/>
            <person name="Rolling W."/>
            <person name="Curaba J."/>
            <person name="Simon P."/>
        </authorList>
    </citation>
    <scope>NUCLEOTIDE SEQUENCE</scope>
    <source>
        <tissue evidence="10">Leaf</tissue>
    </source>
</reference>
<dbReference type="PRINTS" id="PR00367">
    <property type="entry name" value="ETHRSPELEMNT"/>
</dbReference>